<dbReference type="PANTHER" id="PTHR43080:SF2">
    <property type="entry name" value="CBS DOMAIN-CONTAINING PROTEIN"/>
    <property type="match status" value="1"/>
</dbReference>
<reference evidence="4" key="2">
    <citation type="submission" date="2015-10" db="EMBL/GenBank/DDBJ databases">
        <authorList>
            <person name="Jung M.-Y."/>
            <person name="Rhee S.-K."/>
        </authorList>
    </citation>
    <scope>NUCLEOTIDE SEQUENCE</scope>
    <source>
        <strain evidence="4">MY3</strain>
    </source>
</reference>
<dbReference type="SUPFAM" id="SSF54631">
    <property type="entry name" value="CBS-domain pair"/>
    <property type="match status" value="1"/>
</dbReference>
<dbReference type="Pfam" id="PF00571">
    <property type="entry name" value="CBS"/>
    <property type="match status" value="2"/>
</dbReference>
<dbReference type="Gene3D" id="3.10.580.10">
    <property type="entry name" value="CBS-domain"/>
    <property type="match status" value="1"/>
</dbReference>
<sequence>MSIDSIGITNLMNKNIIVAEQNVNLIGVSRIMSNNNIGCVVIVDNLNTRKPIGIITERDVIRTIGMLQPHQMVVPVREHMSHPLITLSSKATIADAMKLMYERKIRRVIILENDKLAGILTDKDIFRYLVENKDLLSTVIASNLPIPENQLKQDISHFWFINTFIE</sequence>
<keyword evidence="1 2" id="KW-0129">CBS domain</keyword>
<protein>
    <submittedName>
        <fullName evidence="4">Hypoxic response protein 1</fullName>
    </submittedName>
</protein>
<reference evidence="6" key="1">
    <citation type="submission" date="2015-10" db="EMBL/GenBank/DDBJ databases">
        <title>Niche specialization of a soil ammonia-oxidizing archaeon, Candidatus Nitrosocosmicus oleophilus.</title>
        <authorList>
            <person name="Jung M.-Y."/>
            <person name="Rhee S.-K."/>
        </authorList>
    </citation>
    <scope>NUCLEOTIDE SEQUENCE [LARGE SCALE GENOMIC DNA]</scope>
    <source>
        <strain evidence="6">MY3</strain>
    </source>
</reference>
<evidence type="ECO:0000313" key="5">
    <source>
        <dbReference type="EMBL" id="ALI37084.1"/>
    </source>
</evidence>
<evidence type="ECO:0000256" key="1">
    <source>
        <dbReference type="ARBA" id="ARBA00023122"/>
    </source>
</evidence>
<proteinExistence type="predicted"/>
<evidence type="ECO:0000313" key="6">
    <source>
        <dbReference type="Proteomes" id="UP000058925"/>
    </source>
</evidence>
<feature type="domain" description="CBS" evidence="3">
    <location>
        <begin position="12"/>
        <end position="72"/>
    </location>
</feature>
<dbReference type="AlphaFoldDB" id="A0A654M360"/>
<dbReference type="EMBL" id="CP012850">
    <property type="protein sequence ID" value="ALI37056.1"/>
    <property type="molecule type" value="Genomic_DNA"/>
</dbReference>
<dbReference type="PANTHER" id="PTHR43080">
    <property type="entry name" value="CBS DOMAIN-CONTAINING PROTEIN CBSX3, MITOCHONDRIAL"/>
    <property type="match status" value="1"/>
</dbReference>
<dbReference type="EMBL" id="CP012850">
    <property type="protein sequence ID" value="ALI37084.1"/>
    <property type="molecule type" value="Genomic_DNA"/>
</dbReference>
<dbReference type="Proteomes" id="UP000058925">
    <property type="component" value="Chromosome"/>
</dbReference>
<evidence type="ECO:0000313" key="4">
    <source>
        <dbReference type="EMBL" id="ALI37056.1"/>
    </source>
</evidence>
<dbReference type="SMART" id="SM00116">
    <property type="entry name" value="CBS"/>
    <property type="match status" value="2"/>
</dbReference>
<reference evidence="4" key="3">
    <citation type="journal article" date="2016" name="Environ. Microbiol. Rep.">
        <title>A hydrophobic ammonia-oxidizing archaeon of the Nitrosocosmicus clade isolated from coal tar-contaminated sediment.</title>
        <authorList>
            <person name="Jung M.Y."/>
            <person name="Kim J.G."/>
            <person name="Sinninghe Damste J.S."/>
            <person name="Rijpstra W.I."/>
            <person name="Madsen E.L."/>
            <person name="Kim S.J."/>
            <person name="Hong H."/>
            <person name="Si O.J."/>
            <person name="Kerou M."/>
            <person name="Schleper C."/>
            <person name="Rhee S.K."/>
        </authorList>
    </citation>
    <scope>NUCLEOTIDE SEQUENCE</scope>
    <source>
        <strain evidence="4">MY3</strain>
    </source>
</reference>
<dbReference type="InterPro" id="IPR000644">
    <property type="entry name" value="CBS_dom"/>
</dbReference>
<dbReference type="InterPro" id="IPR051257">
    <property type="entry name" value="Diverse_CBS-Domain"/>
</dbReference>
<feature type="domain" description="CBS" evidence="3">
    <location>
        <begin position="80"/>
        <end position="135"/>
    </location>
</feature>
<evidence type="ECO:0000256" key="2">
    <source>
        <dbReference type="PROSITE-ProRule" id="PRU00703"/>
    </source>
</evidence>
<dbReference type="PROSITE" id="PS51371">
    <property type="entry name" value="CBS"/>
    <property type="match status" value="2"/>
</dbReference>
<gene>
    <name evidence="4" type="primary">hrp1_4</name>
    <name evidence="5" type="synonym">hrp1_5</name>
    <name evidence="4" type="ORF">NMY3_02867</name>
    <name evidence="5" type="ORF">NMY3_02895</name>
</gene>
<dbReference type="KEGG" id="taa:NMY3_02867"/>
<organism evidence="4 6">
    <name type="scientific">Candidatus Nitrosocosmicus oleophilus</name>
    <dbReference type="NCBI Taxonomy" id="1353260"/>
    <lineage>
        <taxon>Archaea</taxon>
        <taxon>Nitrososphaerota</taxon>
        <taxon>Nitrososphaeria</taxon>
        <taxon>Nitrososphaerales</taxon>
        <taxon>Nitrososphaeraceae</taxon>
        <taxon>Candidatus Nitrosocosmicus</taxon>
    </lineage>
</organism>
<name>A0A654M360_9ARCH</name>
<dbReference type="KEGG" id="taa:NMY3_02895"/>
<keyword evidence="6" id="KW-1185">Reference proteome</keyword>
<accession>A0A654M360</accession>
<dbReference type="InterPro" id="IPR046342">
    <property type="entry name" value="CBS_dom_sf"/>
</dbReference>
<evidence type="ECO:0000259" key="3">
    <source>
        <dbReference type="PROSITE" id="PS51371"/>
    </source>
</evidence>